<feature type="transmembrane region" description="Helical" evidence="5">
    <location>
        <begin position="18"/>
        <end position="43"/>
    </location>
</feature>
<dbReference type="InterPro" id="IPR000832">
    <property type="entry name" value="GPCR_2_secretin-like"/>
</dbReference>
<comment type="subcellular location">
    <subcellularLocation>
        <location evidence="1">Membrane</location>
        <topology evidence="1">Multi-pass membrane protein</topology>
    </subcellularLocation>
</comment>
<keyword evidence="2 5" id="KW-0812">Transmembrane</keyword>
<dbReference type="Proteomes" id="UP000007879">
    <property type="component" value="Unassembled WGS sequence"/>
</dbReference>
<dbReference type="RefSeq" id="XP_019858559.1">
    <property type="nucleotide sequence ID" value="XM_020003000.1"/>
</dbReference>
<dbReference type="GO" id="GO:0004930">
    <property type="term" value="F:G protein-coupled receptor activity"/>
    <property type="evidence" value="ECO:0007669"/>
    <property type="project" value="InterPro"/>
</dbReference>
<keyword evidence="4 5" id="KW-0472">Membrane</keyword>
<evidence type="ECO:0000256" key="5">
    <source>
        <dbReference type="SAM" id="Phobius"/>
    </source>
</evidence>
<keyword evidence="3 5" id="KW-1133">Transmembrane helix</keyword>
<feature type="domain" description="G-protein coupled receptors family 2 profile 2" evidence="6">
    <location>
        <begin position="1"/>
        <end position="115"/>
    </location>
</feature>
<dbReference type="KEGG" id="aqu:105314571"/>
<evidence type="ECO:0000313" key="7">
    <source>
        <dbReference type="EnsemblMetazoa" id="XP_019858559.1"/>
    </source>
</evidence>
<evidence type="ECO:0000313" key="8">
    <source>
        <dbReference type="Proteomes" id="UP000007879"/>
    </source>
</evidence>
<evidence type="ECO:0000256" key="3">
    <source>
        <dbReference type="ARBA" id="ARBA00022989"/>
    </source>
</evidence>
<feature type="transmembrane region" description="Helical" evidence="5">
    <location>
        <begin position="143"/>
        <end position="159"/>
    </location>
</feature>
<keyword evidence="8" id="KW-1185">Reference proteome</keyword>
<dbReference type="PANTHER" id="PTHR12011:SF471">
    <property type="entry name" value="G-PROTEIN COUPLED RECEPTORS FAMILY 2 PROFILE 2 DOMAIN-CONTAINING PROTEIN"/>
    <property type="match status" value="1"/>
</dbReference>
<dbReference type="InterPro" id="IPR017981">
    <property type="entry name" value="GPCR_2-like_7TM"/>
</dbReference>
<sequence length="160" mass="19042">FEILKNYSRCWLNYETHFIWSFIGPVILIIIANIGFFVMSICIMRSHQKKKIHNKETNQIKHWMKVSLSLTIIMGISWIGNVLFFSKELIFIAYIMTIFIVGQGIIIFILYVPLSSHVRKHIVCIAIMKVVCIITLSQRRLDVYLIFYYTYMFLYMHAYL</sequence>
<dbReference type="Gene3D" id="1.20.1070.10">
    <property type="entry name" value="Rhodopsin 7-helix transmembrane proteins"/>
    <property type="match status" value="1"/>
</dbReference>
<organism evidence="7 8">
    <name type="scientific">Amphimedon queenslandica</name>
    <name type="common">Sponge</name>
    <dbReference type="NCBI Taxonomy" id="400682"/>
    <lineage>
        <taxon>Eukaryota</taxon>
        <taxon>Metazoa</taxon>
        <taxon>Porifera</taxon>
        <taxon>Demospongiae</taxon>
        <taxon>Heteroscleromorpha</taxon>
        <taxon>Haplosclerida</taxon>
        <taxon>Niphatidae</taxon>
        <taxon>Amphimedon</taxon>
    </lineage>
</organism>
<protein>
    <recommendedName>
        <fullName evidence="6">G-protein coupled receptors family 2 profile 2 domain-containing protein</fullName>
    </recommendedName>
</protein>
<dbReference type="Pfam" id="PF00002">
    <property type="entry name" value="7tm_2"/>
    <property type="match status" value="1"/>
</dbReference>
<proteinExistence type="predicted"/>
<dbReference type="GO" id="GO:0005886">
    <property type="term" value="C:plasma membrane"/>
    <property type="evidence" value="ECO:0007669"/>
    <property type="project" value="TreeGrafter"/>
</dbReference>
<dbReference type="PROSITE" id="PS50261">
    <property type="entry name" value="G_PROTEIN_RECEP_F2_4"/>
    <property type="match status" value="1"/>
</dbReference>
<reference evidence="7" key="2">
    <citation type="submission" date="2024-06" db="UniProtKB">
        <authorList>
            <consortium name="EnsemblMetazoa"/>
        </authorList>
    </citation>
    <scope>IDENTIFICATION</scope>
</reference>
<name>A0AAN0JP02_AMPQE</name>
<dbReference type="AlphaFoldDB" id="A0AAN0JP02"/>
<evidence type="ECO:0000256" key="1">
    <source>
        <dbReference type="ARBA" id="ARBA00004141"/>
    </source>
</evidence>
<evidence type="ECO:0000256" key="4">
    <source>
        <dbReference type="ARBA" id="ARBA00023136"/>
    </source>
</evidence>
<feature type="transmembrane region" description="Helical" evidence="5">
    <location>
        <begin position="91"/>
        <end position="114"/>
    </location>
</feature>
<dbReference type="PANTHER" id="PTHR12011">
    <property type="entry name" value="ADHESION G-PROTEIN COUPLED RECEPTOR"/>
    <property type="match status" value="1"/>
</dbReference>
<reference evidence="8" key="1">
    <citation type="journal article" date="2010" name="Nature">
        <title>The Amphimedon queenslandica genome and the evolution of animal complexity.</title>
        <authorList>
            <person name="Srivastava M."/>
            <person name="Simakov O."/>
            <person name="Chapman J."/>
            <person name="Fahey B."/>
            <person name="Gauthier M.E."/>
            <person name="Mitros T."/>
            <person name="Richards G.S."/>
            <person name="Conaco C."/>
            <person name="Dacre M."/>
            <person name="Hellsten U."/>
            <person name="Larroux C."/>
            <person name="Putnam N.H."/>
            <person name="Stanke M."/>
            <person name="Adamska M."/>
            <person name="Darling A."/>
            <person name="Degnan S.M."/>
            <person name="Oakley T.H."/>
            <person name="Plachetzki D.C."/>
            <person name="Zhai Y."/>
            <person name="Adamski M."/>
            <person name="Calcino A."/>
            <person name="Cummins S.F."/>
            <person name="Goodstein D.M."/>
            <person name="Harris C."/>
            <person name="Jackson D.J."/>
            <person name="Leys S.P."/>
            <person name="Shu S."/>
            <person name="Woodcroft B.J."/>
            <person name="Vervoort M."/>
            <person name="Kosik K.S."/>
            <person name="Manning G."/>
            <person name="Degnan B.M."/>
            <person name="Rokhsar D.S."/>
        </authorList>
    </citation>
    <scope>NUCLEOTIDE SEQUENCE [LARGE SCALE GENOMIC DNA]</scope>
</reference>
<feature type="transmembrane region" description="Helical" evidence="5">
    <location>
        <begin position="63"/>
        <end position="85"/>
    </location>
</feature>
<accession>A0AAN0JP02</accession>
<dbReference type="GeneID" id="105314571"/>
<dbReference type="GO" id="GO:0007166">
    <property type="term" value="P:cell surface receptor signaling pathway"/>
    <property type="evidence" value="ECO:0007669"/>
    <property type="project" value="InterPro"/>
</dbReference>
<dbReference type="EnsemblMetazoa" id="XM_020003000.1">
    <property type="protein sequence ID" value="XP_019858559.1"/>
    <property type="gene ID" value="LOC105314571"/>
</dbReference>
<evidence type="ECO:0000256" key="2">
    <source>
        <dbReference type="ARBA" id="ARBA00022692"/>
    </source>
</evidence>
<evidence type="ECO:0000259" key="6">
    <source>
        <dbReference type="PROSITE" id="PS50261"/>
    </source>
</evidence>
<dbReference type="GO" id="GO:0007189">
    <property type="term" value="P:adenylate cyclase-activating G protein-coupled receptor signaling pathway"/>
    <property type="evidence" value="ECO:0007669"/>
    <property type="project" value="TreeGrafter"/>
</dbReference>